<dbReference type="InterPro" id="IPR013780">
    <property type="entry name" value="Glyco_hydro_b"/>
</dbReference>
<comment type="similarity">
    <text evidence="2">Belongs to the glycosyl hydrolase 13 family. TreS subfamily.</text>
</comment>
<evidence type="ECO:0000256" key="15">
    <source>
        <dbReference type="ARBA" id="ARBA00049067"/>
    </source>
</evidence>
<evidence type="ECO:0000256" key="8">
    <source>
        <dbReference type="ARBA" id="ARBA00022723"/>
    </source>
</evidence>
<evidence type="ECO:0000313" key="18">
    <source>
        <dbReference type="EMBL" id="RCW68892.1"/>
    </source>
</evidence>
<name>A0A368XLM3_9BURK</name>
<accession>A0A368XLM3</accession>
<comment type="catalytic activity">
    <reaction evidence="1">
        <text>D-maltose = alpha,alpha-trehalose</text>
        <dbReference type="Rhea" id="RHEA:15145"/>
        <dbReference type="ChEBI" id="CHEBI:16551"/>
        <dbReference type="ChEBI" id="CHEBI:17306"/>
        <dbReference type="EC" id="5.4.99.16"/>
    </reaction>
</comment>
<dbReference type="SUPFAM" id="SSF51011">
    <property type="entry name" value="Glycosyl hydrolase domain"/>
    <property type="match status" value="1"/>
</dbReference>
<evidence type="ECO:0000256" key="5">
    <source>
        <dbReference type="ARBA" id="ARBA00012619"/>
    </source>
</evidence>
<evidence type="ECO:0000256" key="1">
    <source>
        <dbReference type="ARBA" id="ARBA00001595"/>
    </source>
</evidence>
<dbReference type="EC" id="2.7.1.175" evidence="4"/>
<keyword evidence="8" id="KW-0479">Metal-binding</keyword>
<comment type="caution">
    <text evidence="18">The sequence shown here is derived from an EMBL/GenBank/DDBJ whole genome shotgun (WGS) entry which is preliminary data.</text>
</comment>
<dbReference type="FunFam" id="3.20.20.80:FF:000055">
    <property type="entry name" value="Trehalose synthase"/>
    <property type="match status" value="1"/>
</dbReference>
<evidence type="ECO:0000256" key="14">
    <source>
        <dbReference type="ARBA" id="ARBA00031378"/>
    </source>
</evidence>
<organism evidence="18 19">
    <name type="scientific">Pseudorhodoferax soli</name>
    <dbReference type="NCBI Taxonomy" id="545864"/>
    <lineage>
        <taxon>Bacteria</taxon>
        <taxon>Pseudomonadati</taxon>
        <taxon>Pseudomonadota</taxon>
        <taxon>Betaproteobacteria</taxon>
        <taxon>Burkholderiales</taxon>
        <taxon>Comamonadaceae</taxon>
    </lineage>
</organism>
<dbReference type="GO" id="GO:0047471">
    <property type="term" value="F:maltose alpha-D-glucosyltransferase activity"/>
    <property type="evidence" value="ECO:0007669"/>
    <property type="project" value="UniProtKB-EC"/>
</dbReference>
<dbReference type="Gene3D" id="3.90.400.10">
    <property type="entry name" value="Oligo-1,6-glucosidase, Domain 2"/>
    <property type="match status" value="1"/>
</dbReference>
<dbReference type="SUPFAM" id="SSF51445">
    <property type="entry name" value="(Trans)glycosidases"/>
    <property type="match status" value="1"/>
</dbReference>
<dbReference type="InterPro" id="IPR017853">
    <property type="entry name" value="GH"/>
</dbReference>
<evidence type="ECO:0000256" key="12">
    <source>
        <dbReference type="ARBA" id="ARBA00023235"/>
    </source>
</evidence>
<dbReference type="Gene3D" id="3.20.20.80">
    <property type="entry name" value="Glycosidases"/>
    <property type="match status" value="1"/>
</dbReference>
<dbReference type="InterPro" id="IPR006047">
    <property type="entry name" value="GH13_cat_dom"/>
</dbReference>
<dbReference type="GO" id="GO:0016740">
    <property type="term" value="F:transferase activity"/>
    <property type="evidence" value="ECO:0007669"/>
    <property type="project" value="UniProtKB-KW"/>
</dbReference>
<dbReference type="Gene3D" id="2.60.40.1180">
    <property type="entry name" value="Golgi alpha-mannosidase II"/>
    <property type="match status" value="1"/>
</dbReference>
<evidence type="ECO:0000256" key="11">
    <source>
        <dbReference type="ARBA" id="ARBA00022840"/>
    </source>
</evidence>
<evidence type="ECO:0000256" key="6">
    <source>
        <dbReference type="ARBA" id="ARBA00013882"/>
    </source>
</evidence>
<dbReference type="NCBIfam" id="TIGR02456">
    <property type="entry name" value="treS_nterm"/>
    <property type="match status" value="1"/>
</dbReference>
<evidence type="ECO:0000256" key="9">
    <source>
        <dbReference type="ARBA" id="ARBA00022741"/>
    </source>
</evidence>
<evidence type="ECO:0000256" key="13">
    <source>
        <dbReference type="ARBA" id="ARBA00031251"/>
    </source>
</evidence>
<feature type="domain" description="Glycosyl hydrolase family 13 catalytic" evidence="17">
    <location>
        <begin position="41"/>
        <end position="440"/>
    </location>
</feature>
<comment type="similarity">
    <text evidence="3">Belongs to the aminoglycoside phosphotransferase family.</text>
</comment>
<dbReference type="Pfam" id="PF00128">
    <property type="entry name" value="Alpha-amylase"/>
    <property type="match status" value="2"/>
</dbReference>
<comment type="catalytic activity">
    <reaction evidence="15">
        <text>D-maltose + ATP = alpha-maltose 1-phosphate + ADP + H(+)</text>
        <dbReference type="Rhea" id="RHEA:31915"/>
        <dbReference type="ChEBI" id="CHEBI:15378"/>
        <dbReference type="ChEBI" id="CHEBI:17306"/>
        <dbReference type="ChEBI" id="CHEBI:30616"/>
        <dbReference type="ChEBI" id="CHEBI:63576"/>
        <dbReference type="ChEBI" id="CHEBI:456216"/>
        <dbReference type="EC" id="2.7.1.175"/>
    </reaction>
</comment>
<dbReference type="InterPro" id="IPR045857">
    <property type="entry name" value="O16G_dom_2"/>
</dbReference>
<dbReference type="Pfam" id="PF18085">
    <property type="entry name" value="Mak_N_cap"/>
    <property type="match status" value="1"/>
</dbReference>
<evidence type="ECO:0000256" key="10">
    <source>
        <dbReference type="ARBA" id="ARBA00022837"/>
    </source>
</evidence>
<dbReference type="AlphaFoldDB" id="A0A368XLM3"/>
<keyword evidence="12" id="KW-0413">Isomerase</keyword>
<dbReference type="Pfam" id="PF16657">
    <property type="entry name" value="Malt_amylase_C"/>
    <property type="match status" value="1"/>
</dbReference>
<sequence length="1119" mass="125685">MKNPEQAAAADSVPHLPEAGQGPVTPVTDEALWYQDAVIYQLNVKAFVDSNADGVGDFKGVTSKLDYVKDLGVNTIWLMPFYPSPLRDDGYDIASYMDVHPQYGTLDDFKEMLAEAHKRDLKVITELVINHTSDQHPWFQRARKAPPGSPERDFYVWSDTDQKYQGTRIIFTDTETSNWTYDPVAKAYFWHRFFSHQPDLNFDNPAVLEAVFEVMRFWLDLGVDGFRLDAIPYLIEREGTNNENLPETHAILKQLRAAIDAKYTNRFVLAEANQWPEDVREYFGDGDECHMAYHFPLMPRMYMAIAQEDRFPLIEIMQQTPDIPQSCQWAIFLRNHDELTLEMVTSKERDYMYSTYAADPRARINVGIRRRLAPLMDNDSDRIKLMNSMLLSMRGSPIVYYGDEIGMGDNVFVGDRNGVRTPMQWSPDRNAGFSRADPQRLYLPPIMDAIYGYEALNVEQQQREPASLLNWMRRMLAVRGTSKAFGRGDMVFLKPGNRKILAYLRAYGDEVILCVVNLSRSAQPAELDLSLFKGRVPVEMLGRTAFPPIGELPYLMTIAAHGFYWLRLATDVAVPSWHQEMLPAEDRPVLVLFDGWASLFRDQVVPWRIGMAVKTRQQFENEILPRHIETQRWYASKGTPVQRARMVQHALWEQGDDGWLLPLVELDGPADSVYFAPLALAWEEREEERYRAFGPAAVARVRQQAEVGYMADAFADERFCRAVIAAIGAGRALATGTGSIRFVATRAFAELAGADIAQLPVARPQAQSSNTIVMVDERLFLKGYRRIRKGVNPEFEVGRFLTEVAKFPQCAPVAGAVEFVAADGSISTLALLQAHIENQGDGWAYLVGYLERHLEELRTPVAAAMPDDVHGAHLALMQTLGRRTAELHLALGTRSGDAAFDPEPLATADVVAWREQTQADLQQSLTLLQTGLGRLPAGVQDDARAVLASSTALAQRIAAGGVLENEGQKIRIHGDYHLGQVLLTRNDFVIVDFEGEPGREFAERRAKQSPLRDVAGMLRSFDYARAVALRQAAHTPEEAAPMAAPAREWEAASRAAFLQSYRDTLAGTPLAISDQALSLLALFELQKALYELRYELENRPDWVSIPLAGILALAQLPAA</sequence>
<gene>
    <name evidence="18" type="ORF">DES41_107417</name>
</gene>
<keyword evidence="9" id="KW-0547">Nucleotide-binding</keyword>
<dbReference type="InterPro" id="IPR011009">
    <property type="entry name" value="Kinase-like_dom_sf"/>
</dbReference>
<dbReference type="SUPFAM" id="SSF56112">
    <property type="entry name" value="Protein kinase-like (PK-like)"/>
    <property type="match status" value="1"/>
</dbReference>
<keyword evidence="11" id="KW-0067">ATP-binding</keyword>
<dbReference type="InterPro" id="IPR012810">
    <property type="entry name" value="TreS/a-amylase_N"/>
</dbReference>
<evidence type="ECO:0000256" key="2">
    <source>
        <dbReference type="ARBA" id="ARBA00005496"/>
    </source>
</evidence>
<keyword evidence="7 18" id="KW-0808">Transferase</keyword>
<feature type="region of interest" description="Disordered" evidence="16">
    <location>
        <begin position="1"/>
        <end position="21"/>
    </location>
</feature>
<dbReference type="EMBL" id="QPJK01000007">
    <property type="protein sequence ID" value="RCW68892.1"/>
    <property type="molecule type" value="Genomic_DNA"/>
</dbReference>
<proteinExistence type="inferred from homology"/>
<dbReference type="InterPro" id="IPR032091">
    <property type="entry name" value="Malt_amylase-like_C"/>
</dbReference>
<keyword evidence="19" id="KW-1185">Reference proteome</keyword>
<dbReference type="CDD" id="cd11334">
    <property type="entry name" value="AmyAc_TreS"/>
    <property type="match status" value="1"/>
</dbReference>
<dbReference type="GO" id="GO:0005975">
    <property type="term" value="P:carbohydrate metabolic process"/>
    <property type="evidence" value="ECO:0007669"/>
    <property type="project" value="InterPro"/>
</dbReference>
<dbReference type="OrthoDB" id="9805159at2"/>
<evidence type="ECO:0000256" key="16">
    <source>
        <dbReference type="SAM" id="MobiDB-lite"/>
    </source>
</evidence>
<evidence type="ECO:0000259" key="17">
    <source>
        <dbReference type="SMART" id="SM00642"/>
    </source>
</evidence>
<dbReference type="EC" id="5.4.99.16" evidence="5"/>
<dbReference type="GO" id="GO:0005524">
    <property type="term" value="F:ATP binding"/>
    <property type="evidence" value="ECO:0007669"/>
    <property type="project" value="UniProtKB-KW"/>
</dbReference>
<dbReference type="GO" id="GO:0046872">
    <property type="term" value="F:metal ion binding"/>
    <property type="evidence" value="ECO:0007669"/>
    <property type="project" value="UniProtKB-KW"/>
</dbReference>
<reference evidence="18 19" key="1">
    <citation type="submission" date="2018-07" db="EMBL/GenBank/DDBJ databases">
        <title>Genomic Encyclopedia of Type Strains, Phase IV (KMG-IV): sequencing the most valuable type-strain genomes for metagenomic binning, comparative biology and taxonomic classification.</title>
        <authorList>
            <person name="Goeker M."/>
        </authorList>
    </citation>
    <scope>NUCLEOTIDE SEQUENCE [LARGE SCALE GENOMIC DNA]</scope>
    <source>
        <strain evidence="18 19">DSM 21634</strain>
    </source>
</reference>
<dbReference type="NCBIfam" id="TIGR02457">
    <property type="entry name" value="TreS_Cterm"/>
    <property type="match status" value="1"/>
</dbReference>
<dbReference type="Proteomes" id="UP000252884">
    <property type="component" value="Unassembled WGS sequence"/>
</dbReference>
<dbReference type="SMART" id="SM00642">
    <property type="entry name" value="Aamy"/>
    <property type="match status" value="1"/>
</dbReference>
<evidence type="ECO:0000256" key="3">
    <source>
        <dbReference type="ARBA" id="ARBA00006219"/>
    </source>
</evidence>
<dbReference type="InterPro" id="IPR012811">
    <property type="entry name" value="TreS_maltokin_C_dom"/>
</dbReference>
<evidence type="ECO:0000256" key="4">
    <source>
        <dbReference type="ARBA" id="ARBA00011962"/>
    </source>
</evidence>
<dbReference type="Gene3D" id="3.90.1200.10">
    <property type="match status" value="1"/>
</dbReference>
<dbReference type="PANTHER" id="PTHR10357">
    <property type="entry name" value="ALPHA-AMYLASE FAMILY MEMBER"/>
    <property type="match status" value="1"/>
</dbReference>
<keyword evidence="10" id="KW-0106">Calcium</keyword>
<dbReference type="RefSeq" id="WP_114470395.1">
    <property type="nucleotide sequence ID" value="NZ_QPJK01000007.1"/>
</dbReference>
<protein>
    <recommendedName>
        <fullName evidence="6">Maltokinase</fullName>
        <ecNumber evidence="4">2.7.1.175</ecNumber>
        <ecNumber evidence="5">5.4.99.16</ecNumber>
    </recommendedName>
    <alternativeName>
        <fullName evidence="14">Maltose alpha-D-glucosyltransferase</fullName>
    </alternativeName>
    <alternativeName>
        <fullName evidence="13">Maltose-1-phosphate synthase</fullName>
    </alternativeName>
</protein>
<dbReference type="PANTHER" id="PTHR10357:SF219">
    <property type="entry name" value="MALTOSE ALPHA-D-GLUCOSYLTRANSFERASE"/>
    <property type="match status" value="1"/>
</dbReference>
<evidence type="ECO:0000313" key="19">
    <source>
        <dbReference type="Proteomes" id="UP000252884"/>
    </source>
</evidence>
<dbReference type="InterPro" id="IPR040999">
    <property type="entry name" value="Mak_N_cap"/>
</dbReference>
<evidence type="ECO:0000256" key="7">
    <source>
        <dbReference type="ARBA" id="ARBA00022679"/>
    </source>
</evidence>